<name>A0A7K8VND2_9STRI</name>
<feature type="signal peptide" evidence="6">
    <location>
        <begin position="1"/>
        <end position="17"/>
    </location>
</feature>
<evidence type="ECO:0000256" key="6">
    <source>
        <dbReference type="SAM" id="SignalP"/>
    </source>
</evidence>
<dbReference type="InterPro" id="IPR011709">
    <property type="entry name" value="DEAD-box_helicase_OB_fold"/>
</dbReference>
<feature type="non-terminal residue" evidence="9">
    <location>
        <position position="1"/>
    </location>
</feature>
<dbReference type="EC" id="3.6.4.13" evidence="1"/>
<feature type="domain" description="RNA helicase C-terminal" evidence="8">
    <location>
        <begin position="219"/>
        <end position="276"/>
    </location>
</feature>
<feature type="domain" description="DEAD-box helicase OB fold" evidence="7">
    <location>
        <begin position="131"/>
        <end position="211"/>
    </location>
</feature>
<evidence type="ECO:0000313" key="9">
    <source>
        <dbReference type="EMBL" id="NXF68119.1"/>
    </source>
</evidence>
<dbReference type="GO" id="GO:0045944">
    <property type="term" value="P:positive regulation of transcription by RNA polymerase II"/>
    <property type="evidence" value="ECO:0007669"/>
    <property type="project" value="TreeGrafter"/>
</dbReference>
<evidence type="ECO:0000256" key="3">
    <source>
        <dbReference type="ARBA" id="ARBA00022806"/>
    </source>
</evidence>
<dbReference type="InterPro" id="IPR059023">
    <property type="entry name" value="RNA_hel_CTD"/>
</dbReference>
<dbReference type="GO" id="GO:1990904">
    <property type="term" value="C:ribonucleoprotein complex"/>
    <property type="evidence" value="ECO:0007669"/>
    <property type="project" value="TreeGrafter"/>
</dbReference>
<dbReference type="PANTHER" id="PTHR18934">
    <property type="entry name" value="ATP-DEPENDENT RNA HELICASE"/>
    <property type="match status" value="1"/>
</dbReference>
<evidence type="ECO:0000313" key="10">
    <source>
        <dbReference type="Proteomes" id="UP000542434"/>
    </source>
</evidence>
<dbReference type="PANTHER" id="PTHR18934:SF119">
    <property type="entry name" value="ATP-DEPENDENT RNA HELICASE A"/>
    <property type="match status" value="1"/>
</dbReference>
<feature type="region of interest" description="Disordered" evidence="5">
    <location>
        <begin position="336"/>
        <end position="367"/>
    </location>
</feature>
<dbReference type="GO" id="GO:0043138">
    <property type="term" value="F:3'-5' DNA helicase activity"/>
    <property type="evidence" value="ECO:0007669"/>
    <property type="project" value="TreeGrafter"/>
</dbReference>
<keyword evidence="2" id="KW-0378">Hydrolase</keyword>
<dbReference type="AlphaFoldDB" id="A0A7K8VND2"/>
<dbReference type="GO" id="GO:0005730">
    <property type="term" value="C:nucleolus"/>
    <property type="evidence" value="ECO:0007669"/>
    <property type="project" value="TreeGrafter"/>
</dbReference>
<evidence type="ECO:0000256" key="4">
    <source>
        <dbReference type="ARBA" id="ARBA00047984"/>
    </source>
</evidence>
<evidence type="ECO:0000259" key="8">
    <source>
        <dbReference type="Pfam" id="PF26026"/>
    </source>
</evidence>
<dbReference type="GO" id="GO:0050684">
    <property type="term" value="P:regulation of mRNA processing"/>
    <property type="evidence" value="ECO:0007669"/>
    <property type="project" value="TreeGrafter"/>
</dbReference>
<feature type="chain" id="PRO_5029523436" description="RNA helicase" evidence="6">
    <location>
        <begin position="18"/>
        <end position="367"/>
    </location>
</feature>
<organism evidence="9 10">
    <name type="scientific">Ciccaba nigrolineata</name>
    <dbReference type="NCBI Taxonomy" id="1118524"/>
    <lineage>
        <taxon>Eukaryota</taxon>
        <taxon>Metazoa</taxon>
        <taxon>Chordata</taxon>
        <taxon>Craniata</taxon>
        <taxon>Vertebrata</taxon>
        <taxon>Euteleostomi</taxon>
        <taxon>Archelosauria</taxon>
        <taxon>Archosauria</taxon>
        <taxon>Dinosauria</taxon>
        <taxon>Saurischia</taxon>
        <taxon>Theropoda</taxon>
        <taxon>Coelurosauria</taxon>
        <taxon>Aves</taxon>
        <taxon>Neognathae</taxon>
        <taxon>Neoaves</taxon>
        <taxon>Telluraves</taxon>
        <taxon>Strigiformes</taxon>
        <taxon>Strigidae</taxon>
        <taxon>Ciccaba</taxon>
    </lineage>
</organism>
<gene>
    <name evidence="9" type="primary">Dhx9_0</name>
    <name evidence="9" type="ORF">CICNIG_R00676</name>
</gene>
<proteinExistence type="predicted"/>
<keyword evidence="3" id="KW-0347">Helicase</keyword>
<dbReference type="GO" id="GO:0003723">
    <property type="term" value="F:RNA binding"/>
    <property type="evidence" value="ECO:0007669"/>
    <property type="project" value="TreeGrafter"/>
</dbReference>
<evidence type="ECO:0000259" key="7">
    <source>
        <dbReference type="Pfam" id="PF07717"/>
    </source>
</evidence>
<feature type="non-terminal residue" evidence="9">
    <location>
        <position position="367"/>
    </location>
</feature>
<sequence>RLGKMMIMGCIFYVGDALCTISAATCFPEPFISEGKRLGYVHRNFAGNRFSDHVALLSVFQAWDDARMGGEEAEKRFCEHKRLSMATLRMTWEAKVQLKDILITSGFPEECLMTQPFNNTGPDNNLDVVISLLAFGVYPNVCYHKEKRKILTTEGHNALIHKSSVNCPFSSQDIKYPSPFFVFGEKIRTRAISAKVMTLVSPLQLLLFASKKVLSDGELLLVDDWIKLKMPHNVAACITALRAAVEALVVEVSKDPELIRQLDAANERMLNVIRQLSRPSAAGISLVATSARFSDGPRPPKMTRYDNGGGFRGWGGFPRASGYRGRGYGGYGYSGRRSGARGPQGSPGGGCHRGGGGYRGAGAYRGG</sequence>
<dbReference type="GO" id="GO:0016887">
    <property type="term" value="F:ATP hydrolysis activity"/>
    <property type="evidence" value="ECO:0007669"/>
    <property type="project" value="TreeGrafter"/>
</dbReference>
<dbReference type="Proteomes" id="UP000542434">
    <property type="component" value="Unassembled WGS sequence"/>
</dbReference>
<evidence type="ECO:0000256" key="1">
    <source>
        <dbReference type="ARBA" id="ARBA00012552"/>
    </source>
</evidence>
<dbReference type="EMBL" id="VWZC01013274">
    <property type="protein sequence ID" value="NXF68119.1"/>
    <property type="molecule type" value="Genomic_DNA"/>
</dbReference>
<keyword evidence="3" id="KW-0547">Nucleotide-binding</keyword>
<keyword evidence="6" id="KW-0732">Signal</keyword>
<feature type="compositionally biased region" description="Gly residues" evidence="5">
    <location>
        <begin position="345"/>
        <end position="367"/>
    </location>
</feature>
<dbReference type="Pfam" id="PF26026">
    <property type="entry name" value="RNA_hel_CTD"/>
    <property type="match status" value="1"/>
</dbReference>
<accession>A0A7K8VND2</accession>
<dbReference type="Pfam" id="PF07717">
    <property type="entry name" value="OB_NTP_bind"/>
    <property type="match status" value="1"/>
</dbReference>
<comment type="caution">
    <text evidence="9">The sequence shown here is derived from an EMBL/GenBank/DDBJ whole genome shotgun (WGS) entry which is preliminary data.</text>
</comment>
<evidence type="ECO:0000256" key="2">
    <source>
        <dbReference type="ARBA" id="ARBA00022801"/>
    </source>
</evidence>
<reference evidence="9 10" key="1">
    <citation type="submission" date="2019-09" db="EMBL/GenBank/DDBJ databases">
        <title>Bird 10,000 Genomes (B10K) Project - Family phase.</title>
        <authorList>
            <person name="Zhang G."/>
        </authorList>
    </citation>
    <scope>NUCLEOTIDE SEQUENCE [LARGE SCALE GENOMIC DNA]</scope>
    <source>
        <strain evidence="9">B10K-DU-001-07</strain>
        <tissue evidence="9">Muscle</tissue>
    </source>
</reference>
<protein>
    <recommendedName>
        <fullName evidence="1">RNA helicase</fullName>
        <ecNumber evidence="1">3.6.4.13</ecNumber>
    </recommendedName>
</protein>
<keyword evidence="3" id="KW-0067">ATP-binding</keyword>
<dbReference type="GO" id="GO:0003724">
    <property type="term" value="F:RNA helicase activity"/>
    <property type="evidence" value="ECO:0007669"/>
    <property type="project" value="TreeGrafter"/>
</dbReference>
<evidence type="ECO:0000256" key="5">
    <source>
        <dbReference type="SAM" id="MobiDB-lite"/>
    </source>
</evidence>
<comment type="catalytic activity">
    <reaction evidence="4">
        <text>ATP + H2O = ADP + phosphate + H(+)</text>
        <dbReference type="Rhea" id="RHEA:13065"/>
        <dbReference type="ChEBI" id="CHEBI:15377"/>
        <dbReference type="ChEBI" id="CHEBI:15378"/>
        <dbReference type="ChEBI" id="CHEBI:30616"/>
        <dbReference type="ChEBI" id="CHEBI:43474"/>
        <dbReference type="ChEBI" id="CHEBI:456216"/>
        <dbReference type="EC" id="3.6.4.13"/>
    </reaction>
</comment>
<keyword evidence="10" id="KW-1185">Reference proteome</keyword>